<dbReference type="InterPro" id="IPR000030">
    <property type="entry name" value="PPE_dom"/>
</dbReference>
<gene>
    <name evidence="4" type="ORF">C5F51_23055</name>
</gene>
<feature type="compositionally biased region" description="Low complexity" evidence="2">
    <location>
        <begin position="314"/>
        <end position="350"/>
    </location>
</feature>
<feature type="region of interest" description="Disordered" evidence="2">
    <location>
        <begin position="194"/>
        <end position="267"/>
    </location>
</feature>
<dbReference type="Gene3D" id="1.20.1260.20">
    <property type="entry name" value="PPE superfamily"/>
    <property type="match status" value="1"/>
</dbReference>
<dbReference type="AlphaFoldDB" id="A0A2S6A1I5"/>
<dbReference type="Proteomes" id="UP000238356">
    <property type="component" value="Unassembled WGS sequence"/>
</dbReference>
<dbReference type="RefSeq" id="WP_104364018.1">
    <property type="nucleotide sequence ID" value="NZ_PSZD01000016.1"/>
</dbReference>
<proteinExistence type="inferred from homology"/>
<feature type="compositionally biased region" description="Low complexity" evidence="2">
    <location>
        <begin position="256"/>
        <end position="267"/>
    </location>
</feature>
<feature type="region of interest" description="Disordered" evidence="2">
    <location>
        <begin position="1"/>
        <end position="22"/>
    </location>
</feature>
<dbReference type="Pfam" id="PF00823">
    <property type="entry name" value="PPE"/>
    <property type="match status" value="1"/>
</dbReference>
<dbReference type="EMBL" id="PSZD01000016">
    <property type="protein sequence ID" value="PPJ25292.1"/>
    <property type="molecule type" value="Genomic_DNA"/>
</dbReference>
<feature type="domain" description="PPE" evidence="3">
    <location>
        <begin position="44"/>
        <end position="182"/>
    </location>
</feature>
<keyword evidence="5" id="KW-1185">Reference proteome</keyword>
<protein>
    <recommendedName>
        <fullName evidence="3">PPE domain-containing protein</fullName>
    </recommendedName>
</protein>
<organism evidence="4 5">
    <name type="scientific">Nocardia nova</name>
    <dbReference type="NCBI Taxonomy" id="37330"/>
    <lineage>
        <taxon>Bacteria</taxon>
        <taxon>Bacillati</taxon>
        <taxon>Actinomycetota</taxon>
        <taxon>Actinomycetes</taxon>
        <taxon>Mycobacteriales</taxon>
        <taxon>Nocardiaceae</taxon>
        <taxon>Nocardia</taxon>
    </lineage>
</organism>
<evidence type="ECO:0000256" key="1">
    <source>
        <dbReference type="ARBA" id="ARBA00010652"/>
    </source>
</evidence>
<name>A0A2S6A1I5_9NOCA</name>
<feature type="compositionally biased region" description="Gly residues" evidence="2">
    <location>
        <begin position="374"/>
        <end position="384"/>
    </location>
</feature>
<comment type="caution">
    <text evidence="4">The sequence shown here is derived from an EMBL/GenBank/DDBJ whole genome shotgun (WGS) entry which is preliminary data.</text>
</comment>
<feature type="region of interest" description="Disordered" evidence="2">
    <location>
        <begin position="313"/>
        <end position="456"/>
    </location>
</feature>
<comment type="similarity">
    <text evidence="1">Belongs to the mycobacterial PPE family.</text>
</comment>
<sequence>MHRVSGNGTPPAQGHTDPDYAPTVEVFDNLTHREIQCGVQELNPEILTAGRQAWQSSAAGMADAVQSAHTEIRGAIADGWRGGAAQLAADAVTAFERLGQQLSDVMAVVGQRLAQANDAAETLRASVSQQVTAHPDLEAGLLDPKQAAANVVVQKSAENVRQDAVRVMDSVYAGVFLRTGDSVPAFPDGGMYPNPAVVPPGDEATAPGGGSADLVGRVTGSRVTPTVDGPQGPEAAPADRPSEPGGDRPDGDRPGGDQPAADRPAAVAPAAVAPTLVEPATPITTPVNTTLPAAAVSEAPVVATTNHGVAQSKPSVAAQPAAGAPHAPGVVPAAAVGPAGAATGPASTAQNSDSTKRDDHDQDRNPGADSMSGMGAGIVGGLAGGAFAAGDAVRQGPSTPVAAKPIRRVDEDEDEDYYSEFDDEPTFLEPAEPGGELVGHLDPTTPPVLGEWSEDD</sequence>
<evidence type="ECO:0000313" key="4">
    <source>
        <dbReference type="EMBL" id="PPJ25292.1"/>
    </source>
</evidence>
<feature type="compositionally biased region" description="Basic and acidic residues" evidence="2">
    <location>
        <begin position="354"/>
        <end position="366"/>
    </location>
</feature>
<feature type="compositionally biased region" description="Basic and acidic residues" evidence="2">
    <location>
        <begin position="240"/>
        <end position="255"/>
    </location>
</feature>
<feature type="compositionally biased region" description="Acidic residues" evidence="2">
    <location>
        <begin position="411"/>
        <end position="426"/>
    </location>
</feature>
<accession>A0A2S6A1I5</accession>
<reference evidence="4 5" key="1">
    <citation type="submission" date="2018-02" db="EMBL/GenBank/DDBJ databases">
        <title>8 Nocardia nova and 1 Nocardia cyriacigeorgica strain used for evolution to TMP-SMX.</title>
        <authorList>
            <person name="Mehta H."/>
            <person name="Weng J."/>
            <person name="Shamoo Y."/>
        </authorList>
    </citation>
    <scope>NUCLEOTIDE SEQUENCE [LARGE SCALE GENOMIC DNA]</scope>
    <source>
        <strain evidence="4 5">BAA2227</strain>
    </source>
</reference>
<feature type="compositionally biased region" description="Polar residues" evidence="2">
    <location>
        <begin position="1"/>
        <end position="10"/>
    </location>
</feature>
<evidence type="ECO:0000313" key="5">
    <source>
        <dbReference type="Proteomes" id="UP000238356"/>
    </source>
</evidence>
<evidence type="ECO:0000256" key="2">
    <source>
        <dbReference type="SAM" id="MobiDB-lite"/>
    </source>
</evidence>
<dbReference type="InterPro" id="IPR038332">
    <property type="entry name" value="PPE_sf"/>
</dbReference>
<evidence type="ECO:0000259" key="3">
    <source>
        <dbReference type="Pfam" id="PF00823"/>
    </source>
</evidence>